<dbReference type="GO" id="GO:0004190">
    <property type="term" value="F:aspartic-type endopeptidase activity"/>
    <property type="evidence" value="ECO:0007669"/>
    <property type="project" value="UniProtKB-KW"/>
</dbReference>
<dbReference type="Proteomes" id="UP000192319">
    <property type="component" value="Unassembled WGS sequence"/>
</dbReference>
<evidence type="ECO:0000256" key="3">
    <source>
        <dbReference type="ARBA" id="ARBA00022750"/>
    </source>
</evidence>
<evidence type="ECO:0000256" key="4">
    <source>
        <dbReference type="ARBA" id="ARBA00022801"/>
    </source>
</evidence>
<evidence type="ECO:0000313" key="6">
    <source>
        <dbReference type="EMBL" id="OQZ89863.1"/>
    </source>
</evidence>
<reference evidence="5" key="2">
    <citation type="submission" date="2020-07" db="EMBL/GenBank/DDBJ databases">
        <authorList>
            <person name="Pettersson B.M.F."/>
            <person name="Behra P.R.K."/>
            <person name="Ramesh M."/>
            <person name="Das S."/>
            <person name="Dasgupta S."/>
            <person name="Kirsebom L.A."/>
        </authorList>
    </citation>
    <scope>NUCLEOTIDE SEQUENCE</scope>
    <source>
        <strain evidence="5">CCUG 55640</strain>
    </source>
</reference>
<dbReference type="PANTHER" id="PTHR30302">
    <property type="entry name" value="HYDROGENASE 1 MATURATION PROTEASE"/>
    <property type="match status" value="1"/>
</dbReference>
<name>A0AA42BYP5_9MYCO</name>
<sequence>MTDASGGIVIVGLGNVYRRDDGVGVDAATALDRLGIPNVVVRTDIADPMSLLEAWTDAGLAVIIDAAIANPSTPGRVRRCEWRDVPSALDGLSSHGMDVARAHALGRALGRVPARLAVFTVDIEDAGHGTGLSPRVARAVPEVVRQVAAEIVRPVSRVDPNDLSAGHS</sequence>
<dbReference type="Pfam" id="PF01750">
    <property type="entry name" value="HycI"/>
    <property type="match status" value="1"/>
</dbReference>
<reference evidence="6 7" key="1">
    <citation type="submission" date="2017-02" db="EMBL/GenBank/DDBJ databases">
        <title>The new phylogeny of genus Mycobacterium.</title>
        <authorList>
            <person name="Tortoli E."/>
            <person name="Trovato A."/>
            <person name="Cirillo D.M."/>
        </authorList>
    </citation>
    <scope>NUCLEOTIDE SEQUENCE [LARGE SCALE GENOMIC DNA]</scope>
    <source>
        <strain evidence="6 7">DSM 45230</strain>
    </source>
</reference>
<proteinExistence type="inferred from homology"/>
<evidence type="ECO:0000256" key="1">
    <source>
        <dbReference type="ARBA" id="ARBA00006814"/>
    </source>
</evidence>
<dbReference type="PRINTS" id="PR00446">
    <property type="entry name" value="HYDRGNUPTAKE"/>
</dbReference>
<dbReference type="Proteomes" id="UP001141650">
    <property type="component" value="Unassembled WGS sequence"/>
</dbReference>
<comment type="caution">
    <text evidence="5">The sequence shown here is derived from an EMBL/GenBank/DDBJ whole genome shotgun (WGS) entry which is preliminary data.</text>
</comment>
<keyword evidence="2 5" id="KW-0645">Protease</keyword>
<dbReference type="Gene3D" id="3.40.50.1450">
    <property type="entry name" value="HybD-like"/>
    <property type="match status" value="1"/>
</dbReference>
<dbReference type="GO" id="GO:0008047">
    <property type="term" value="F:enzyme activator activity"/>
    <property type="evidence" value="ECO:0007669"/>
    <property type="project" value="InterPro"/>
</dbReference>
<dbReference type="AlphaFoldDB" id="A0AA42BYP5"/>
<evidence type="ECO:0000256" key="2">
    <source>
        <dbReference type="ARBA" id="ARBA00022670"/>
    </source>
</evidence>
<keyword evidence="3" id="KW-0064">Aspartyl protease</keyword>
<accession>A0AA42BYP5</accession>
<evidence type="ECO:0000313" key="5">
    <source>
        <dbReference type="EMBL" id="MCV7379193.1"/>
    </source>
</evidence>
<gene>
    <name evidence="6" type="ORF">BST11_15515</name>
    <name evidence="5" type="ORF">H7K38_11075</name>
</gene>
<comment type="similarity">
    <text evidence="1">Belongs to the peptidase A31 family.</text>
</comment>
<dbReference type="SUPFAM" id="SSF53163">
    <property type="entry name" value="HybD-like"/>
    <property type="match status" value="1"/>
</dbReference>
<dbReference type="InterPro" id="IPR023430">
    <property type="entry name" value="Pept_HybD-like_dom_sf"/>
</dbReference>
<dbReference type="EMBL" id="MVHD01000026">
    <property type="protein sequence ID" value="OQZ89863.1"/>
    <property type="molecule type" value="Genomic_DNA"/>
</dbReference>
<evidence type="ECO:0000313" key="7">
    <source>
        <dbReference type="Proteomes" id="UP000192319"/>
    </source>
</evidence>
<protein>
    <submittedName>
        <fullName evidence="5">Hydrogenase maturation protease</fullName>
    </submittedName>
    <submittedName>
        <fullName evidence="6">Peptidase M52</fullName>
    </submittedName>
</protein>
<dbReference type="EMBL" id="JACKVH010000012">
    <property type="protein sequence ID" value="MCV7379193.1"/>
    <property type="molecule type" value="Genomic_DNA"/>
</dbReference>
<dbReference type="NCBIfam" id="TIGR00072">
    <property type="entry name" value="hydrog_prot"/>
    <property type="match status" value="1"/>
</dbReference>
<keyword evidence="4" id="KW-0378">Hydrolase</keyword>
<keyword evidence="7" id="KW-1185">Reference proteome</keyword>
<dbReference type="RefSeq" id="WP_083138807.1">
    <property type="nucleotide sequence ID" value="NZ_JACKVH010000012.1"/>
</dbReference>
<dbReference type="InterPro" id="IPR000671">
    <property type="entry name" value="Peptidase_A31"/>
</dbReference>
<dbReference type="GO" id="GO:0016485">
    <property type="term" value="P:protein processing"/>
    <property type="evidence" value="ECO:0007669"/>
    <property type="project" value="TreeGrafter"/>
</dbReference>
<dbReference type="CDD" id="cd00518">
    <property type="entry name" value="H2MP"/>
    <property type="match status" value="1"/>
</dbReference>
<dbReference type="PANTHER" id="PTHR30302:SF1">
    <property type="entry name" value="HYDROGENASE 2 MATURATION PROTEASE"/>
    <property type="match status" value="1"/>
</dbReference>
<organism evidence="5 8">
    <name type="scientific">Mycobacterium alsense</name>
    <dbReference type="NCBI Taxonomy" id="324058"/>
    <lineage>
        <taxon>Bacteria</taxon>
        <taxon>Bacillati</taxon>
        <taxon>Actinomycetota</taxon>
        <taxon>Actinomycetes</taxon>
        <taxon>Mycobacteriales</taxon>
        <taxon>Mycobacteriaceae</taxon>
        <taxon>Mycobacterium</taxon>
    </lineage>
</organism>
<reference evidence="5" key="3">
    <citation type="journal article" date="2022" name="BMC Genomics">
        <title>Comparative genome analysis of mycobacteria focusing on tRNA and non-coding RNA.</title>
        <authorList>
            <person name="Behra P.R.K."/>
            <person name="Pettersson B.M.F."/>
            <person name="Ramesh M."/>
            <person name="Das S."/>
            <person name="Dasgupta S."/>
            <person name="Kirsebom L.A."/>
        </authorList>
    </citation>
    <scope>NUCLEOTIDE SEQUENCE</scope>
    <source>
        <strain evidence="5">CCUG 55640</strain>
    </source>
</reference>
<evidence type="ECO:0000313" key="8">
    <source>
        <dbReference type="Proteomes" id="UP001141650"/>
    </source>
</evidence>